<evidence type="ECO:0000256" key="8">
    <source>
        <dbReference type="SAM" id="Phobius"/>
    </source>
</evidence>
<evidence type="ECO:0000256" key="7">
    <source>
        <dbReference type="SAM" id="MobiDB-lite"/>
    </source>
</evidence>
<comment type="similarity">
    <text evidence="2">Belongs to the UPF0718 family.</text>
</comment>
<keyword evidence="3" id="KW-1003">Cell membrane</keyword>
<sequence length="362" mass="37339">MAETHSHEHGAHGSPRGRALGPHSHGPKLRLGAVKLSKAWLASGLVVLAVAVFDFPALPDTLRFAARALLGTLPFILFAVMAVAWLKATGAETLLARAFEGRETRMIVLAALLGGLSPFCSCEVIPFIAALLAVGAPLSAVMAFWLASPLMDPAMFTITAGVLGVEFAAAKALAAIGIGLLGGAVVMTAKASPVFADPLRERPQVGGCCGVKKPFSGKAVWRFWQAPERRAVFRATALDNAGFLLKWLTLAYLLEAVMMRYVPAEAVGSVLGGTGVMPVLLGALVGMPAYLNGYAAVPLVDQLMTMGMAPGAAMSFVLAGGVSCIPAAIAVWALVKPRVFAAYLGIALAGSVLAGLAWGALA</sequence>
<keyword evidence="4 8" id="KW-0812">Transmembrane</keyword>
<comment type="caution">
    <text evidence="9">The sequence shown here is derived from an EMBL/GenBank/DDBJ whole genome shotgun (WGS) entry which is preliminary data.</text>
</comment>
<dbReference type="GO" id="GO:0005886">
    <property type="term" value="C:plasma membrane"/>
    <property type="evidence" value="ECO:0007669"/>
    <property type="project" value="UniProtKB-SubCell"/>
</dbReference>
<feature type="transmembrane region" description="Helical" evidence="8">
    <location>
        <begin position="266"/>
        <end position="291"/>
    </location>
</feature>
<evidence type="ECO:0000256" key="1">
    <source>
        <dbReference type="ARBA" id="ARBA00004651"/>
    </source>
</evidence>
<keyword evidence="6 8" id="KW-0472">Membrane</keyword>
<feature type="transmembrane region" description="Helical" evidence="8">
    <location>
        <begin position="39"/>
        <end position="58"/>
    </location>
</feature>
<gene>
    <name evidence="9" type="ORF">J5474_09680</name>
</gene>
<evidence type="ECO:0000256" key="5">
    <source>
        <dbReference type="ARBA" id="ARBA00022989"/>
    </source>
</evidence>
<evidence type="ECO:0000313" key="10">
    <source>
        <dbReference type="Proteomes" id="UP000675940"/>
    </source>
</evidence>
<feature type="transmembrane region" description="Helical" evidence="8">
    <location>
        <begin position="342"/>
        <end position="361"/>
    </location>
</feature>
<dbReference type="RefSeq" id="WP_209360696.1">
    <property type="nucleotide sequence ID" value="NZ_JAGISH010000004.1"/>
</dbReference>
<evidence type="ECO:0000256" key="4">
    <source>
        <dbReference type="ARBA" id="ARBA00022692"/>
    </source>
</evidence>
<dbReference type="Proteomes" id="UP000675940">
    <property type="component" value="Unassembled WGS sequence"/>
</dbReference>
<evidence type="ECO:0000256" key="2">
    <source>
        <dbReference type="ARBA" id="ARBA00006386"/>
    </source>
</evidence>
<keyword evidence="5 8" id="KW-1133">Transmembrane helix</keyword>
<feature type="transmembrane region" description="Helical" evidence="8">
    <location>
        <begin position="107"/>
        <end position="136"/>
    </location>
</feature>
<feature type="transmembrane region" description="Helical" evidence="8">
    <location>
        <begin position="231"/>
        <end position="254"/>
    </location>
</feature>
<evidence type="ECO:0000256" key="3">
    <source>
        <dbReference type="ARBA" id="ARBA00022475"/>
    </source>
</evidence>
<feature type="transmembrane region" description="Helical" evidence="8">
    <location>
        <begin position="311"/>
        <end position="335"/>
    </location>
</feature>
<dbReference type="PANTHER" id="PTHR42775:SF1">
    <property type="entry name" value="PERMEASE RV2963-RELATED"/>
    <property type="match status" value="1"/>
</dbReference>
<feature type="transmembrane region" description="Helical" evidence="8">
    <location>
        <begin position="172"/>
        <end position="189"/>
    </location>
</feature>
<dbReference type="EMBL" id="JAGISH010000004">
    <property type="protein sequence ID" value="MBP0482759.1"/>
    <property type="molecule type" value="Genomic_DNA"/>
</dbReference>
<feature type="compositionally biased region" description="Basic and acidic residues" evidence="7">
    <location>
        <begin position="1"/>
        <end position="11"/>
    </location>
</feature>
<dbReference type="Pfam" id="PF03773">
    <property type="entry name" value="ArsP_1"/>
    <property type="match status" value="1"/>
</dbReference>
<feature type="transmembrane region" description="Helical" evidence="8">
    <location>
        <begin position="142"/>
        <end position="165"/>
    </location>
</feature>
<reference evidence="9" key="1">
    <citation type="submission" date="2021-03" db="EMBL/GenBank/DDBJ databases">
        <title>Sagittula salina sp. nov. strain M10.9X isolated from the marine waste.</title>
        <authorList>
            <person name="Satari L."/>
            <person name="Molina-Menor E."/>
            <person name="Vidal-Verdu A."/>
            <person name="Pascual J."/>
            <person name="Pereto J."/>
            <person name="Porcar M."/>
        </authorList>
    </citation>
    <scope>NUCLEOTIDE SEQUENCE</scope>
    <source>
        <strain evidence="9">M10.9X</strain>
    </source>
</reference>
<dbReference type="InterPro" id="IPR053166">
    <property type="entry name" value="UPF0718_permease"/>
</dbReference>
<protein>
    <submittedName>
        <fullName evidence="9">Permease</fullName>
    </submittedName>
</protein>
<evidence type="ECO:0000256" key="6">
    <source>
        <dbReference type="ARBA" id="ARBA00023136"/>
    </source>
</evidence>
<dbReference type="AlphaFoldDB" id="A0A940MTN5"/>
<dbReference type="PANTHER" id="PTHR42775">
    <property type="entry name" value="PERMEASE RV2963-RELATED"/>
    <property type="match status" value="1"/>
</dbReference>
<evidence type="ECO:0000313" key="9">
    <source>
        <dbReference type="EMBL" id="MBP0482759.1"/>
    </source>
</evidence>
<name>A0A940MTN5_9RHOB</name>
<comment type="subcellular location">
    <subcellularLocation>
        <location evidence="1">Cell membrane</location>
        <topology evidence="1">Multi-pass membrane protein</topology>
    </subcellularLocation>
</comment>
<proteinExistence type="inferred from homology"/>
<accession>A0A940MTN5</accession>
<keyword evidence="10" id="KW-1185">Reference proteome</keyword>
<feature type="region of interest" description="Disordered" evidence="7">
    <location>
        <begin position="1"/>
        <end position="22"/>
    </location>
</feature>
<dbReference type="InterPro" id="IPR005524">
    <property type="entry name" value="DUF318"/>
</dbReference>
<feature type="transmembrane region" description="Helical" evidence="8">
    <location>
        <begin position="64"/>
        <end position="86"/>
    </location>
</feature>
<organism evidence="9 10">
    <name type="scientific">Sagittula salina</name>
    <dbReference type="NCBI Taxonomy" id="2820268"/>
    <lineage>
        <taxon>Bacteria</taxon>
        <taxon>Pseudomonadati</taxon>
        <taxon>Pseudomonadota</taxon>
        <taxon>Alphaproteobacteria</taxon>
        <taxon>Rhodobacterales</taxon>
        <taxon>Roseobacteraceae</taxon>
        <taxon>Sagittula</taxon>
    </lineage>
</organism>